<dbReference type="Proteomes" id="UP000054047">
    <property type="component" value="Unassembled WGS sequence"/>
</dbReference>
<gene>
    <name evidence="1" type="ORF">ANCDUO_13793</name>
</gene>
<dbReference type="GO" id="GO:0016020">
    <property type="term" value="C:membrane"/>
    <property type="evidence" value="ECO:0007669"/>
    <property type="project" value="InterPro"/>
</dbReference>
<keyword evidence="2" id="KW-1185">Reference proteome</keyword>
<dbReference type="SUPFAM" id="SSF48652">
    <property type="entry name" value="Tetraspanin"/>
    <property type="match status" value="1"/>
</dbReference>
<dbReference type="AlphaFoldDB" id="A0A0C2GFZ1"/>
<accession>A0A0C2GFZ1</accession>
<organism evidence="1 2">
    <name type="scientific">Ancylostoma duodenale</name>
    <dbReference type="NCBI Taxonomy" id="51022"/>
    <lineage>
        <taxon>Eukaryota</taxon>
        <taxon>Metazoa</taxon>
        <taxon>Ecdysozoa</taxon>
        <taxon>Nematoda</taxon>
        <taxon>Chromadorea</taxon>
        <taxon>Rhabditida</taxon>
        <taxon>Rhabditina</taxon>
        <taxon>Rhabditomorpha</taxon>
        <taxon>Strongyloidea</taxon>
        <taxon>Ancylostomatidae</taxon>
        <taxon>Ancylostomatinae</taxon>
        <taxon>Ancylostoma</taxon>
    </lineage>
</organism>
<evidence type="ECO:0000313" key="1">
    <source>
        <dbReference type="EMBL" id="KIH56036.1"/>
    </source>
</evidence>
<name>A0A0C2GFZ1_9BILA</name>
<feature type="non-terminal residue" evidence="1">
    <location>
        <position position="1"/>
    </location>
</feature>
<proteinExistence type="predicted"/>
<reference evidence="1 2" key="1">
    <citation type="submission" date="2013-12" db="EMBL/GenBank/DDBJ databases">
        <title>Draft genome of the parsitic nematode Ancylostoma duodenale.</title>
        <authorList>
            <person name="Mitreva M."/>
        </authorList>
    </citation>
    <scope>NUCLEOTIDE SEQUENCE [LARGE SCALE GENOMIC DNA]</scope>
    <source>
        <strain evidence="1 2">Zhejiang</strain>
    </source>
</reference>
<dbReference type="Gene3D" id="1.10.1450.10">
    <property type="entry name" value="Tetraspanin"/>
    <property type="match status" value="1"/>
</dbReference>
<dbReference type="EMBL" id="KN736362">
    <property type="protein sequence ID" value="KIH56036.1"/>
    <property type="molecule type" value="Genomic_DNA"/>
</dbReference>
<sequence length="83" mass="9643">VVGYRDDPDLQVLIDTMQESWHCCGINGADDWDRNTYFSIAAREAKLLSAVDVVDLLRLLFYCYGNPFRYHRLKQAVCRSHAF</sequence>
<dbReference type="InterPro" id="IPR008952">
    <property type="entry name" value="Tetraspanin_EC2_sf"/>
</dbReference>
<dbReference type="OrthoDB" id="2014092at2759"/>
<evidence type="ECO:0000313" key="2">
    <source>
        <dbReference type="Proteomes" id="UP000054047"/>
    </source>
</evidence>
<protein>
    <submittedName>
        <fullName evidence="1">Uncharacterized protein</fullName>
    </submittedName>
</protein>